<dbReference type="PANTHER" id="PTHR35392">
    <property type="entry name" value="ZN(II)2CYS6 TRANSCRIPTION FACTOR (EUROFUNG)-RELATED-RELATED"/>
    <property type="match status" value="1"/>
</dbReference>
<feature type="region of interest" description="Disordered" evidence="2">
    <location>
        <begin position="27"/>
        <end position="64"/>
    </location>
</feature>
<gene>
    <name evidence="3" type="ORF">BU16DRAFT_314611</name>
</gene>
<evidence type="ECO:0008006" key="5">
    <source>
        <dbReference type="Google" id="ProtNLM"/>
    </source>
</evidence>
<dbReference type="OrthoDB" id="5362630at2759"/>
<dbReference type="Proteomes" id="UP000799750">
    <property type="component" value="Unassembled WGS sequence"/>
</dbReference>
<dbReference type="GO" id="GO:0000981">
    <property type="term" value="F:DNA-binding transcription factor activity, RNA polymerase II-specific"/>
    <property type="evidence" value="ECO:0007669"/>
    <property type="project" value="InterPro"/>
</dbReference>
<dbReference type="InterPro" id="IPR001138">
    <property type="entry name" value="Zn2Cys6_DnaBD"/>
</dbReference>
<dbReference type="GO" id="GO:0008270">
    <property type="term" value="F:zinc ion binding"/>
    <property type="evidence" value="ECO:0007669"/>
    <property type="project" value="InterPro"/>
</dbReference>
<dbReference type="EMBL" id="MU004186">
    <property type="protein sequence ID" value="KAF2497452.1"/>
    <property type="molecule type" value="Genomic_DNA"/>
</dbReference>
<evidence type="ECO:0000256" key="1">
    <source>
        <dbReference type="ARBA" id="ARBA00023242"/>
    </source>
</evidence>
<proteinExistence type="predicted"/>
<name>A0A6A6QZC9_9PEZI</name>
<reference evidence="3" key="1">
    <citation type="journal article" date="2020" name="Stud. Mycol.">
        <title>101 Dothideomycetes genomes: a test case for predicting lifestyles and emergence of pathogens.</title>
        <authorList>
            <person name="Haridas S."/>
            <person name="Albert R."/>
            <person name="Binder M."/>
            <person name="Bloem J."/>
            <person name="Labutti K."/>
            <person name="Salamov A."/>
            <person name="Andreopoulos B."/>
            <person name="Baker S."/>
            <person name="Barry K."/>
            <person name="Bills G."/>
            <person name="Bluhm B."/>
            <person name="Cannon C."/>
            <person name="Castanera R."/>
            <person name="Culley D."/>
            <person name="Daum C."/>
            <person name="Ezra D."/>
            <person name="Gonzalez J."/>
            <person name="Henrissat B."/>
            <person name="Kuo A."/>
            <person name="Liang C."/>
            <person name="Lipzen A."/>
            <person name="Lutzoni F."/>
            <person name="Magnuson J."/>
            <person name="Mondo S."/>
            <person name="Nolan M."/>
            <person name="Ohm R."/>
            <person name="Pangilinan J."/>
            <person name="Park H.-J."/>
            <person name="Ramirez L."/>
            <person name="Alfaro M."/>
            <person name="Sun H."/>
            <person name="Tritt A."/>
            <person name="Yoshinaga Y."/>
            <person name="Zwiers L.-H."/>
            <person name="Turgeon B."/>
            <person name="Goodwin S."/>
            <person name="Spatafora J."/>
            <person name="Crous P."/>
            <person name="Grigoriev I."/>
        </authorList>
    </citation>
    <scope>NUCLEOTIDE SEQUENCE</scope>
    <source>
        <strain evidence="3">CBS 269.34</strain>
    </source>
</reference>
<dbReference type="CDD" id="cd00067">
    <property type="entry name" value="GAL4"/>
    <property type="match status" value="1"/>
</dbReference>
<dbReference type="PANTHER" id="PTHR35392:SF3">
    <property type="entry name" value="ZN(2)-C6 FUNGAL-TYPE DOMAIN-CONTAINING PROTEIN"/>
    <property type="match status" value="1"/>
</dbReference>
<dbReference type="AlphaFoldDB" id="A0A6A6QZC9"/>
<evidence type="ECO:0000313" key="3">
    <source>
        <dbReference type="EMBL" id="KAF2497452.1"/>
    </source>
</evidence>
<keyword evidence="4" id="KW-1185">Reference proteome</keyword>
<accession>A0A6A6QZC9</accession>
<dbReference type="SUPFAM" id="SSF57701">
    <property type="entry name" value="Zn2/Cys6 DNA-binding domain"/>
    <property type="match status" value="1"/>
</dbReference>
<sequence length="760" mass="85161">MTAHHWHPAAPGAHQEGTMQLPVDNSLAWFGPQQPQPLNGEEDPSPYASTRPQQPSTAPLYLPPGGPGLPVIPWALSYTSHAQEVPGTSTGLASFPIDLPEQTFQQPGFSGVEYPGFQDDGYGFGMDSTYMRRGDDSLAMSVETSREIEHHPINAFETLPYASHSPDFVSPTHPLQQAPFLRQQQYQPQPPISSQPDNDTTLMPTQHYIEHWSHANTAGVPGHLANSAGSLSSTSWGMVSGVPSASNTPIHEKSSDSDDQEWVNVDGLRSSHTASHSPLQKVETATSYSPPFFPLQSPAQAISEEQTSSRPKLPKVASSFTQRATKSKVCKRKGKMSDEGRAKAAEMRKNGPCIRCRLYKLGCDGNNPCKRCLKVTDSARSFLEPCSRANLDSVSLVRHSNGRFNQVNVTYKNYRWINVDDRCLKMDIQWNLPGSIPIRGSRIPVHFRNYLEDPSDDLNTTTYHWQVGGSPKKIKLPPYAIYDTGSLVNDVETFIADNQLEMESWIINRSHSDPLATITYEEAMRYRSNPGSSMIAMALQMQCGAIMSQGFGSAMNGDIDDIDNVDYRQFGECGYSAYDRNLDRPIPQAMGHQLDVAILKYINKVQKDLLKEIRRKIFQPGIKPWYELFLTFFILLSNLEYIHDGALGYLKSKRRTMLESQVSYVVKSQVQEWEFSAGVMLQHFRCVLRGFLPFQLARDNLDELIRQAELDSTSAHYVTEVVRVLDLQRETFAEKLETSPTTDINISAKWIPQLFNEAYA</sequence>
<evidence type="ECO:0000256" key="2">
    <source>
        <dbReference type="SAM" id="MobiDB-lite"/>
    </source>
</evidence>
<keyword evidence="1" id="KW-0539">Nucleus</keyword>
<feature type="compositionally biased region" description="Polar residues" evidence="2">
    <location>
        <begin position="47"/>
        <end position="57"/>
    </location>
</feature>
<dbReference type="InterPro" id="IPR036864">
    <property type="entry name" value="Zn2-C6_fun-type_DNA-bd_sf"/>
</dbReference>
<dbReference type="InterPro" id="IPR052973">
    <property type="entry name" value="Fungal_sec-metab_reg_TF"/>
</dbReference>
<organism evidence="3 4">
    <name type="scientific">Lophium mytilinum</name>
    <dbReference type="NCBI Taxonomy" id="390894"/>
    <lineage>
        <taxon>Eukaryota</taxon>
        <taxon>Fungi</taxon>
        <taxon>Dikarya</taxon>
        <taxon>Ascomycota</taxon>
        <taxon>Pezizomycotina</taxon>
        <taxon>Dothideomycetes</taxon>
        <taxon>Pleosporomycetidae</taxon>
        <taxon>Mytilinidiales</taxon>
        <taxon>Mytilinidiaceae</taxon>
        <taxon>Lophium</taxon>
    </lineage>
</organism>
<protein>
    <recommendedName>
        <fullName evidence="5">Zn(2)-C6 fungal-type domain-containing protein</fullName>
    </recommendedName>
</protein>
<evidence type="ECO:0000313" key="4">
    <source>
        <dbReference type="Proteomes" id="UP000799750"/>
    </source>
</evidence>